<reference evidence="2 3" key="1">
    <citation type="journal article" date="2015" name="Proc. Natl. Acad. Sci. U.S.A.">
        <title>The resurrection genome of Boea hygrometrica: A blueprint for survival of dehydration.</title>
        <authorList>
            <person name="Xiao L."/>
            <person name="Yang G."/>
            <person name="Zhang L."/>
            <person name="Yang X."/>
            <person name="Zhao S."/>
            <person name="Ji Z."/>
            <person name="Zhou Q."/>
            <person name="Hu M."/>
            <person name="Wang Y."/>
            <person name="Chen M."/>
            <person name="Xu Y."/>
            <person name="Jin H."/>
            <person name="Xiao X."/>
            <person name="Hu G."/>
            <person name="Bao F."/>
            <person name="Hu Y."/>
            <person name="Wan P."/>
            <person name="Li L."/>
            <person name="Deng X."/>
            <person name="Kuang T."/>
            <person name="Xiang C."/>
            <person name="Zhu J.K."/>
            <person name="Oliver M.J."/>
            <person name="He Y."/>
        </authorList>
    </citation>
    <scope>NUCLEOTIDE SEQUENCE [LARGE SCALE GENOMIC DNA]</scope>
    <source>
        <strain evidence="3">cv. XS01</strain>
    </source>
</reference>
<dbReference type="Proteomes" id="UP000250235">
    <property type="component" value="Unassembled WGS sequence"/>
</dbReference>
<dbReference type="EMBL" id="KV021482">
    <property type="protein sequence ID" value="KZV14172.1"/>
    <property type="molecule type" value="Genomic_DNA"/>
</dbReference>
<keyword evidence="3" id="KW-1185">Reference proteome</keyword>
<feature type="compositionally biased region" description="Polar residues" evidence="1">
    <location>
        <begin position="94"/>
        <end position="105"/>
    </location>
</feature>
<protein>
    <submittedName>
        <fullName evidence="2">Uncharacterized protein</fullName>
    </submittedName>
</protein>
<name>A0A2Z7A5S7_9LAMI</name>
<evidence type="ECO:0000313" key="3">
    <source>
        <dbReference type="Proteomes" id="UP000250235"/>
    </source>
</evidence>
<organism evidence="2 3">
    <name type="scientific">Dorcoceras hygrometricum</name>
    <dbReference type="NCBI Taxonomy" id="472368"/>
    <lineage>
        <taxon>Eukaryota</taxon>
        <taxon>Viridiplantae</taxon>
        <taxon>Streptophyta</taxon>
        <taxon>Embryophyta</taxon>
        <taxon>Tracheophyta</taxon>
        <taxon>Spermatophyta</taxon>
        <taxon>Magnoliopsida</taxon>
        <taxon>eudicotyledons</taxon>
        <taxon>Gunneridae</taxon>
        <taxon>Pentapetalae</taxon>
        <taxon>asterids</taxon>
        <taxon>lamiids</taxon>
        <taxon>Lamiales</taxon>
        <taxon>Gesneriaceae</taxon>
        <taxon>Didymocarpoideae</taxon>
        <taxon>Trichosporeae</taxon>
        <taxon>Loxocarpinae</taxon>
        <taxon>Dorcoceras</taxon>
    </lineage>
</organism>
<feature type="region of interest" description="Disordered" evidence="1">
    <location>
        <begin position="93"/>
        <end position="115"/>
    </location>
</feature>
<dbReference type="AlphaFoldDB" id="A0A2Z7A5S7"/>
<gene>
    <name evidence="2" type="ORF">F511_14619</name>
</gene>
<evidence type="ECO:0000256" key="1">
    <source>
        <dbReference type="SAM" id="MobiDB-lite"/>
    </source>
</evidence>
<proteinExistence type="predicted"/>
<sequence length="331" mass="37938">MTQLCKNHDPVIFRYDDSADHHSIVVFRHDDSVGHHIDIYVGHFRHDGSAGRSQRVMEFSSQKDQAQYVCLNAHQNHAYTNTYNSHAHREIRAHNQQQYQQTDHSNSTRKKYSKYDIKAAKSSSIRTSTKLLITRQITQNTAPTSWSISFATSSSRTQQKIPTRSNPKLLKNERTTGHNREDIELCNYFALPQLIDSYLTLTEWNLFSRAQSDVNVGHRADRHLEYFRTLYSLSSSTITLDCYCSPESYFRRFPSFSPSFGARLVALSSSSLRLSIDTSLETGVVGFEEHEVVTVFVCLRDFGPVVLLFFNSFGFEKVVDSVEFVVKLLGQ</sequence>
<accession>A0A2Z7A5S7</accession>
<evidence type="ECO:0000313" key="2">
    <source>
        <dbReference type="EMBL" id="KZV14172.1"/>
    </source>
</evidence>